<keyword evidence="2" id="KW-1185">Reference proteome</keyword>
<organism evidence="1 2">
    <name type="scientific">Protopolystoma xenopodis</name>
    <dbReference type="NCBI Taxonomy" id="117903"/>
    <lineage>
        <taxon>Eukaryota</taxon>
        <taxon>Metazoa</taxon>
        <taxon>Spiralia</taxon>
        <taxon>Lophotrochozoa</taxon>
        <taxon>Platyhelminthes</taxon>
        <taxon>Monogenea</taxon>
        <taxon>Polyopisthocotylea</taxon>
        <taxon>Polystomatidea</taxon>
        <taxon>Polystomatidae</taxon>
        <taxon>Protopolystoma</taxon>
    </lineage>
</organism>
<dbReference type="Proteomes" id="UP000784294">
    <property type="component" value="Unassembled WGS sequence"/>
</dbReference>
<proteinExistence type="predicted"/>
<sequence>MWSRGSLDNEVDPYYHISPVLSFAPLSPSRASLSHADLHGRTRYFLIFPRIHDSAMRLSRSLGLIQLMRLTSAQLLIIAYLDNHRKPSRARTG</sequence>
<evidence type="ECO:0000313" key="1">
    <source>
        <dbReference type="EMBL" id="VEL38841.1"/>
    </source>
</evidence>
<reference evidence="1" key="1">
    <citation type="submission" date="2018-11" db="EMBL/GenBank/DDBJ databases">
        <authorList>
            <consortium name="Pathogen Informatics"/>
        </authorList>
    </citation>
    <scope>NUCLEOTIDE SEQUENCE</scope>
</reference>
<dbReference type="EMBL" id="CAAALY010259175">
    <property type="protein sequence ID" value="VEL38841.1"/>
    <property type="molecule type" value="Genomic_DNA"/>
</dbReference>
<gene>
    <name evidence="1" type="ORF">PXEA_LOCUS32281</name>
</gene>
<evidence type="ECO:0000313" key="2">
    <source>
        <dbReference type="Proteomes" id="UP000784294"/>
    </source>
</evidence>
<dbReference type="AlphaFoldDB" id="A0A448XKJ1"/>
<protein>
    <submittedName>
        <fullName evidence="1">Uncharacterized protein</fullName>
    </submittedName>
</protein>
<name>A0A448XKJ1_9PLAT</name>
<comment type="caution">
    <text evidence="1">The sequence shown here is derived from an EMBL/GenBank/DDBJ whole genome shotgun (WGS) entry which is preliminary data.</text>
</comment>
<accession>A0A448XKJ1</accession>